<evidence type="ECO:0000256" key="3">
    <source>
        <dbReference type="ARBA" id="ARBA00022475"/>
    </source>
</evidence>
<accession>C7PZ07</accession>
<dbReference type="PANTHER" id="PTHR43744">
    <property type="entry name" value="ABC TRANSPORTER PERMEASE PROTEIN MG189-RELATED-RELATED"/>
    <property type="match status" value="1"/>
</dbReference>
<protein>
    <submittedName>
        <fullName evidence="10">Binding-protein-dependent transport systems inner membrane component</fullName>
    </submittedName>
</protein>
<dbReference type="SUPFAM" id="SSF161098">
    <property type="entry name" value="MetI-like"/>
    <property type="match status" value="1"/>
</dbReference>
<feature type="transmembrane region" description="Helical" evidence="7">
    <location>
        <begin position="280"/>
        <end position="301"/>
    </location>
</feature>
<dbReference type="PROSITE" id="PS50928">
    <property type="entry name" value="ABC_TM1"/>
    <property type="match status" value="1"/>
</dbReference>
<evidence type="ECO:0000313" key="10">
    <source>
        <dbReference type="EMBL" id="ACU69563.1"/>
    </source>
</evidence>
<dbReference type="InParanoid" id="C7PZ07"/>
<keyword evidence="4 7" id="KW-0812">Transmembrane</keyword>
<evidence type="ECO:0000256" key="8">
    <source>
        <dbReference type="SAM" id="MobiDB-lite"/>
    </source>
</evidence>
<dbReference type="OrthoDB" id="3521657at2"/>
<feature type="transmembrane region" description="Helical" evidence="7">
    <location>
        <begin position="106"/>
        <end position="131"/>
    </location>
</feature>
<evidence type="ECO:0000256" key="7">
    <source>
        <dbReference type="RuleBase" id="RU363032"/>
    </source>
</evidence>
<dbReference type="InterPro" id="IPR035906">
    <property type="entry name" value="MetI-like_sf"/>
</dbReference>
<keyword evidence="3" id="KW-1003">Cell membrane</keyword>
<dbReference type="AlphaFoldDB" id="C7PZ07"/>
<keyword evidence="6 7" id="KW-0472">Membrane</keyword>
<reference evidence="10 11" key="1">
    <citation type="journal article" date="2009" name="Stand. Genomic Sci.">
        <title>Complete genome sequence of Catenulispora acidiphila type strain (ID 139908).</title>
        <authorList>
            <person name="Copeland A."/>
            <person name="Lapidus A."/>
            <person name="Glavina Del Rio T."/>
            <person name="Nolan M."/>
            <person name="Lucas S."/>
            <person name="Chen F."/>
            <person name="Tice H."/>
            <person name="Cheng J.F."/>
            <person name="Bruce D."/>
            <person name="Goodwin L."/>
            <person name="Pitluck S."/>
            <person name="Mikhailova N."/>
            <person name="Pati A."/>
            <person name="Ivanova N."/>
            <person name="Mavromatis K."/>
            <person name="Chen A."/>
            <person name="Palaniappan K."/>
            <person name="Chain P."/>
            <person name="Land M."/>
            <person name="Hauser L."/>
            <person name="Chang Y.J."/>
            <person name="Jeffries C.D."/>
            <person name="Chertkov O."/>
            <person name="Brettin T."/>
            <person name="Detter J.C."/>
            <person name="Han C."/>
            <person name="Ali Z."/>
            <person name="Tindall B.J."/>
            <person name="Goker M."/>
            <person name="Bristow J."/>
            <person name="Eisen J.A."/>
            <person name="Markowitz V."/>
            <person name="Hugenholtz P."/>
            <person name="Kyrpides N.C."/>
            <person name="Klenk H.P."/>
        </authorList>
    </citation>
    <scope>NUCLEOTIDE SEQUENCE [LARGE SCALE GENOMIC DNA]</scope>
    <source>
        <strain evidence="11">DSM 44928 / JCM 14897 / NBRC 102108 / NRRL B-24433 / ID139908</strain>
    </source>
</reference>
<evidence type="ECO:0000256" key="2">
    <source>
        <dbReference type="ARBA" id="ARBA00022448"/>
    </source>
</evidence>
<feature type="transmembrane region" description="Helical" evidence="7">
    <location>
        <begin position="232"/>
        <end position="254"/>
    </location>
</feature>
<feature type="region of interest" description="Disordered" evidence="8">
    <location>
        <begin position="1"/>
        <end position="35"/>
    </location>
</feature>
<dbReference type="KEGG" id="cai:Caci_0627"/>
<dbReference type="STRING" id="479433.Caci_0627"/>
<dbReference type="Pfam" id="PF00528">
    <property type="entry name" value="BPD_transp_1"/>
    <property type="match status" value="1"/>
</dbReference>
<evidence type="ECO:0000256" key="1">
    <source>
        <dbReference type="ARBA" id="ARBA00004651"/>
    </source>
</evidence>
<name>C7PZ07_CATAD</name>
<dbReference type="GO" id="GO:0005886">
    <property type="term" value="C:plasma membrane"/>
    <property type="evidence" value="ECO:0007669"/>
    <property type="project" value="UniProtKB-SubCell"/>
</dbReference>
<dbReference type="PANTHER" id="PTHR43744:SF12">
    <property type="entry name" value="ABC TRANSPORTER PERMEASE PROTEIN MG189-RELATED"/>
    <property type="match status" value="1"/>
</dbReference>
<dbReference type="EMBL" id="CP001700">
    <property type="protein sequence ID" value="ACU69563.1"/>
    <property type="molecule type" value="Genomic_DNA"/>
</dbReference>
<feature type="transmembrane region" description="Helical" evidence="7">
    <location>
        <begin position="143"/>
        <end position="163"/>
    </location>
</feature>
<dbReference type="RefSeq" id="WP_012784858.1">
    <property type="nucleotide sequence ID" value="NC_013131.1"/>
</dbReference>
<evidence type="ECO:0000256" key="4">
    <source>
        <dbReference type="ARBA" id="ARBA00022692"/>
    </source>
</evidence>
<dbReference type="CDD" id="cd06261">
    <property type="entry name" value="TM_PBP2"/>
    <property type="match status" value="1"/>
</dbReference>
<feature type="transmembrane region" description="Helical" evidence="7">
    <location>
        <begin position="49"/>
        <end position="69"/>
    </location>
</feature>
<dbReference type="eggNOG" id="COG0395">
    <property type="taxonomic scope" value="Bacteria"/>
</dbReference>
<proteinExistence type="inferred from homology"/>
<keyword evidence="5 7" id="KW-1133">Transmembrane helix</keyword>
<sequence>MSAATTGSRAESAARDPKRDLRRDPRRDPKTPAAVSAGRRRIPWARLPGSALIWLFVAFCAFTFLFILLSSLKSSYNVLNHPFRLPTELKFANWSKAWHDGGFGPAFVNSVLVVAVAAAGTVLLASPAAYVLGRNQNRVSGGVSMYFVLGLGIPMQIIVLPLYSIMAKMHLIDNLAGLIVLYVVVNLPFTVYLLMSFFASLPGELEEAAALDGVGPGMTFWRIMLPLAKGGLMTALTLVAIACWNETFLALMFLQTNDNFTLPLALVNFLTQQQFTGEDFGVMFAGVSIAVLPMLALYAWLGRRITEGLTLGAGK</sequence>
<comment type="subcellular location">
    <subcellularLocation>
        <location evidence="1 7">Cell membrane</location>
        <topology evidence="1 7">Multi-pass membrane protein</topology>
    </subcellularLocation>
</comment>
<keyword evidence="2 7" id="KW-0813">Transport</keyword>
<feature type="transmembrane region" description="Helical" evidence="7">
    <location>
        <begin position="175"/>
        <end position="195"/>
    </location>
</feature>
<dbReference type="GO" id="GO:0055085">
    <property type="term" value="P:transmembrane transport"/>
    <property type="evidence" value="ECO:0007669"/>
    <property type="project" value="InterPro"/>
</dbReference>
<comment type="similarity">
    <text evidence="7">Belongs to the binding-protein-dependent transport system permease family.</text>
</comment>
<organism evidence="10 11">
    <name type="scientific">Catenulispora acidiphila (strain DSM 44928 / JCM 14897 / NBRC 102108 / NRRL B-24433 / ID139908)</name>
    <dbReference type="NCBI Taxonomy" id="479433"/>
    <lineage>
        <taxon>Bacteria</taxon>
        <taxon>Bacillati</taxon>
        <taxon>Actinomycetota</taxon>
        <taxon>Actinomycetes</taxon>
        <taxon>Catenulisporales</taxon>
        <taxon>Catenulisporaceae</taxon>
        <taxon>Catenulispora</taxon>
    </lineage>
</organism>
<evidence type="ECO:0000256" key="5">
    <source>
        <dbReference type="ARBA" id="ARBA00022989"/>
    </source>
</evidence>
<evidence type="ECO:0000313" key="11">
    <source>
        <dbReference type="Proteomes" id="UP000000851"/>
    </source>
</evidence>
<dbReference type="Gene3D" id="1.10.3720.10">
    <property type="entry name" value="MetI-like"/>
    <property type="match status" value="1"/>
</dbReference>
<evidence type="ECO:0000256" key="6">
    <source>
        <dbReference type="ARBA" id="ARBA00023136"/>
    </source>
</evidence>
<keyword evidence="11" id="KW-1185">Reference proteome</keyword>
<dbReference type="Proteomes" id="UP000000851">
    <property type="component" value="Chromosome"/>
</dbReference>
<feature type="compositionally biased region" description="Basic and acidic residues" evidence="8">
    <location>
        <begin position="12"/>
        <end position="30"/>
    </location>
</feature>
<gene>
    <name evidence="10" type="ordered locus">Caci_0627</name>
</gene>
<dbReference type="InterPro" id="IPR000515">
    <property type="entry name" value="MetI-like"/>
</dbReference>
<dbReference type="HOGENOM" id="CLU_016047_1_2_11"/>
<evidence type="ECO:0000259" key="9">
    <source>
        <dbReference type="PROSITE" id="PS50928"/>
    </source>
</evidence>
<feature type="domain" description="ABC transmembrane type-1" evidence="9">
    <location>
        <begin position="107"/>
        <end position="301"/>
    </location>
</feature>